<feature type="domain" description="AMP-dependent synthetase/ligase" evidence="1">
    <location>
        <begin position="104"/>
        <end position="218"/>
    </location>
</feature>
<evidence type="ECO:0000259" key="1">
    <source>
        <dbReference type="Pfam" id="PF00501"/>
    </source>
</evidence>
<dbReference type="Gene3D" id="3.40.50.12780">
    <property type="entry name" value="N-terminal domain of ligase-like"/>
    <property type="match status" value="1"/>
</dbReference>
<dbReference type="InterPro" id="IPR000873">
    <property type="entry name" value="AMP-dep_synth/lig_dom"/>
</dbReference>
<proteinExistence type="predicted"/>
<evidence type="ECO:0000313" key="3">
    <source>
        <dbReference type="Proteomes" id="UP000199643"/>
    </source>
</evidence>
<dbReference type="InterPro" id="IPR042099">
    <property type="entry name" value="ANL_N_sf"/>
</dbReference>
<dbReference type="RefSeq" id="WP_090502899.1">
    <property type="nucleotide sequence ID" value="NZ_FNCH01000019.1"/>
</dbReference>
<dbReference type="Pfam" id="PF00501">
    <property type="entry name" value="AMP-binding"/>
    <property type="match status" value="1"/>
</dbReference>
<reference evidence="3" key="1">
    <citation type="submission" date="2016-10" db="EMBL/GenBank/DDBJ databases">
        <authorList>
            <person name="Varghese N."/>
            <person name="Submissions S."/>
        </authorList>
    </citation>
    <scope>NUCLEOTIDE SEQUENCE [LARGE SCALE GENOMIC DNA]</scope>
    <source>
        <strain evidence="3">DSM 17933</strain>
    </source>
</reference>
<accession>A0A1G8AJN6</accession>
<dbReference type="OrthoDB" id="580775at2"/>
<dbReference type="Proteomes" id="UP000199643">
    <property type="component" value="Unassembled WGS sequence"/>
</dbReference>
<dbReference type="PANTHER" id="PTHR43845">
    <property type="entry name" value="BLR5969 PROTEIN"/>
    <property type="match status" value="1"/>
</dbReference>
<evidence type="ECO:0000313" key="2">
    <source>
        <dbReference type="EMBL" id="SDH21107.1"/>
    </source>
</evidence>
<organism evidence="2 3">
    <name type="scientific">Pedobacter terrae</name>
    <dbReference type="NCBI Taxonomy" id="405671"/>
    <lineage>
        <taxon>Bacteria</taxon>
        <taxon>Pseudomonadati</taxon>
        <taxon>Bacteroidota</taxon>
        <taxon>Sphingobacteriia</taxon>
        <taxon>Sphingobacteriales</taxon>
        <taxon>Sphingobacteriaceae</taxon>
        <taxon>Pedobacter</taxon>
    </lineage>
</organism>
<sequence length="387" mass="43868">MINPLLNQYYQVVKQSDLFRSYYLDHEDYLNAPIVGKKELIKLLNGHFDLHSQERGVYLVRSGGSTQKPLIFPVDITENLEQRAVLASALLQAKVFTPKTIALNMFGYMDMYRTAAIMDDLLERCKATTLVASAGLPYENAYQMALNFKPDLLLGTPSVLFLFAQYLKKNQLRLSINNLLFGGEFLPPSHVKLFEDIFGTRQIYSLYGSAETGIWAWCNYSRSPSLFSVIDGLVVELSSCDAGGYGSLLVSNLFRKRFPIFRYNTGDIGKWVEIDGQPYLELKGRSSNSFMFNECNYELDDFNAVFSDVERFQIQIASQDGSNIIRFLLITDVANSNQEAYIGLKLQQLYEIFGYPVKNLEVLVGKDLTLYINATTGKTPIIVDHRV</sequence>
<protein>
    <submittedName>
        <fullName evidence="2">Phenylacetate-CoA ligase</fullName>
    </submittedName>
</protein>
<dbReference type="STRING" id="405671.SAMN05421827_11936"/>
<dbReference type="EMBL" id="FNCH01000019">
    <property type="protein sequence ID" value="SDH21107.1"/>
    <property type="molecule type" value="Genomic_DNA"/>
</dbReference>
<keyword evidence="2" id="KW-0436">Ligase</keyword>
<dbReference type="SUPFAM" id="SSF56801">
    <property type="entry name" value="Acetyl-CoA synthetase-like"/>
    <property type="match status" value="1"/>
</dbReference>
<keyword evidence="3" id="KW-1185">Reference proteome</keyword>
<dbReference type="PANTHER" id="PTHR43845:SF1">
    <property type="entry name" value="BLR5969 PROTEIN"/>
    <property type="match status" value="1"/>
</dbReference>
<name>A0A1G8AJN6_9SPHI</name>
<gene>
    <name evidence="2" type="ORF">SAMN05421827_11936</name>
</gene>
<dbReference type="GO" id="GO:0016874">
    <property type="term" value="F:ligase activity"/>
    <property type="evidence" value="ECO:0007669"/>
    <property type="project" value="UniProtKB-KW"/>
</dbReference>
<dbReference type="AlphaFoldDB" id="A0A1G8AJN6"/>